<feature type="region of interest" description="Disordered" evidence="1">
    <location>
        <begin position="1"/>
        <end position="134"/>
    </location>
</feature>
<dbReference type="GO" id="GO:0003676">
    <property type="term" value="F:nucleic acid binding"/>
    <property type="evidence" value="ECO:0007669"/>
    <property type="project" value="InterPro"/>
</dbReference>
<evidence type="ECO:0000313" key="2">
    <source>
        <dbReference type="EMBL" id="GME70939.1"/>
    </source>
</evidence>
<feature type="compositionally biased region" description="Low complexity" evidence="1">
    <location>
        <begin position="217"/>
        <end position="237"/>
    </location>
</feature>
<dbReference type="Proteomes" id="UP001165120">
    <property type="component" value="Unassembled WGS sequence"/>
</dbReference>
<reference evidence="2" key="1">
    <citation type="submission" date="2023-04" db="EMBL/GenBank/DDBJ databases">
        <title>Candida boidinii NBRC 10035.</title>
        <authorList>
            <person name="Ichikawa N."/>
            <person name="Sato H."/>
            <person name="Tonouchi N."/>
        </authorList>
    </citation>
    <scope>NUCLEOTIDE SEQUENCE</scope>
    <source>
        <strain evidence="2">NBRC 10035</strain>
    </source>
</reference>
<accession>A0A9W6WI29</accession>
<dbReference type="SUPFAM" id="SSF54928">
    <property type="entry name" value="RNA-binding domain, RBD"/>
    <property type="match status" value="1"/>
</dbReference>
<feature type="region of interest" description="Disordered" evidence="1">
    <location>
        <begin position="183"/>
        <end position="315"/>
    </location>
</feature>
<feature type="compositionally biased region" description="Polar residues" evidence="1">
    <location>
        <begin position="106"/>
        <end position="115"/>
    </location>
</feature>
<proteinExistence type="predicted"/>
<organism evidence="2 3">
    <name type="scientific">Candida boidinii</name>
    <name type="common">Yeast</name>
    <dbReference type="NCBI Taxonomy" id="5477"/>
    <lineage>
        <taxon>Eukaryota</taxon>
        <taxon>Fungi</taxon>
        <taxon>Dikarya</taxon>
        <taxon>Ascomycota</taxon>
        <taxon>Saccharomycotina</taxon>
        <taxon>Pichiomycetes</taxon>
        <taxon>Pichiales</taxon>
        <taxon>Pichiaceae</taxon>
        <taxon>Ogataea</taxon>
        <taxon>Ogataea/Candida clade</taxon>
    </lineage>
</organism>
<name>A0A9W6WI29_CANBO</name>
<evidence type="ECO:0000256" key="1">
    <source>
        <dbReference type="SAM" id="MobiDB-lite"/>
    </source>
</evidence>
<evidence type="ECO:0000313" key="3">
    <source>
        <dbReference type="Proteomes" id="UP001165120"/>
    </source>
</evidence>
<feature type="compositionally biased region" description="Basic and acidic residues" evidence="1">
    <location>
        <begin position="75"/>
        <end position="87"/>
    </location>
</feature>
<dbReference type="EMBL" id="BSXN01000980">
    <property type="protein sequence ID" value="GME70939.1"/>
    <property type="molecule type" value="Genomic_DNA"/>
</dbReference>
<feature type="compositionally biased region" description="Polar residues" evidence="1">
    <location>
        <begin position="57"/>
        <end position="70"/>
    </location>
</feature>
<dbReference type="Gene3D" id="3.30.70.330">
    <property type="match status" value="1"/>
</dbReference>
<protein>
    <submittedName>
        <fullName evidence="2">Unnamed protein product</fullName>
    </submittedName>
</protein>
<feature type="compositionally biased region" description="Basic and acidic residues" evidence="1">
    <location>
        <begin position="238"/>
        <end position="262"/>
    </location>
</feature>
<sequence length="431" mass="47569">MATTSRNQETKSSKSLTGNNGNARTRDVIVRSSGKFTGISKQQQALPTRPRTRSRSIPNGKSQSVTTINKTPVKFKRELDSSSDSKKITGNPLFQALKPENRSRDNSPSLSTNPLYQALKPDSTSKKPSKLESNPLFKVLSTSISATNSTNSKKSSKSSSSAINSKNLIDKKSSTSKLTPLEKLLKSGANNGKKTISDALRGNRSEKPINPLEQALKGKSSRNNGRSKGNNGNTKEVNNNRDNNRNDNRNDKRNGKRDDHRNSNGNNNRNTDKNDNKILTSRSNRSPKVNNNNSNNSNNNNNLNNSNKNNVSNGISTGSPDLSFVNAADIRFLRIRNLKPGVNEGDVIIVMSKIGPVSKILLKESSKSTVAEVFFQHDTDTVMAYTKLNNKSADGRTLRCEIDNKSTIIQDKDYWNHFVASLSHQRTPQWL</sequence>
<feature type="compositionally biased region" description="Polar residues" evidence="1">
    <location>
        <begin position="13"/>
        <end position="23"/>
    </location>
</feature>
<feature type="compositionally biased region" description="Low complexity" evidence="1">
    <location>
        <begin position="281"/>
        <end position="313"/>
    </location>
</feature>
<gene>
    <name evidence="2" type="ORF">Cboi02_000301900</name>
</gene>
<dbReference type="AlphaFoldDB" id="A0A9W6WI29"/>
<keyword evidence="3" id="KW-1185">Reference proteome</keyword>
<comment type="caution">
    <text evidence="2">The sequence shown here is derived from an EMBL/GenBank/DDBJ whole genome shotgun (WGS) entry which is preliminary data.</text>
</comment>
<dbReference type="InterPro" id="IPR035979">
    <property type="entry name" value="RBD_domain_sf"/>
</dbReference>
<dbReference type="InterPro" id="IPR012677">
    <property type="entry name" value="Nucleotide-bd_a/b_plait_sf"/>
</dbReference>